<name>A0A1F6UW01_9PROT</name>
<gene>
    <name evidence="1" type="ORF">A2W18_00790</name>
</gene>
<accession>A0A1F6UW01</accession>
<organism evidence="1 2">
    <name type="scientific">Candidatus Muproteobacteria bacterium RBG_16_60_9</name>
    <dbReference type="NCBI Taxonomy" id="1817755"/>
    <lineage>
        <taxon>Bacteria</taxon>
        <taxon>Pseudomonadati</taxon>
        <taxon>Pseudomonadota</taxon>
        <taxon>Candidatus Muproteobacteria</taxon>
    </lineage>
</organism>
<reference evidence="1 2" key="1">
    <citation type="journal article" date="2016" name="Nat. Commun.">
        <title>Thousands of microbial genomes shed light on interconnected biogeochemical processes in an aquifer system.</title>
        <authorList>
            <person name="Anantharaman K."/>
            <person name="Brown C.T."/>
            <person name="Hug L.A."/>
            <person name="Sharon I."/>
            <person name="Castelle C.J."/>
            <person name="Probst A.J."/>
            <person name="Thomas B.C."/>
            <person name="Singh A."/>
            <person name="Wilkins M.J."/>
            <person name="Karaoz U."/>
            <person name="Brodie E.L."/>
            <person name="Williams K.H."/>
            <person name="Hubbard S.S."/>
            <person name="Banfield J.F."/>
        </authorList>
    </citation>
    <scope>NUCLEOTIDE SEQUENCE [LARGE SCALE GENOMIC DNA]</scope>
</reference>
<comment type="caution">
    <text evidence="1">The sequence shown here is derived from an EMBL/GenBank/DDBJ whole genome shotgun (WGS) entry which is preliminary data.</text>
</comment>
<evidence type="ECO:0000313" key="1">
    <source>
        <dbReference type="EMBL" id="OGI61561.1"/>
    </source>
</evidence>
<dbReference type="SUPFAM" id="SSF53474">
    <property type="entry name" value="alpha/beta-Hydrolases"/>
    <property type="match status" value="1"/>
</dbReference>
<dbReference type="Proteomes" id="UP000179076">
    <property type="component" value="Unassembled WGS sequence"/>
</dbReference>
<evidence type="ECO:0000313" key="2">
    <source>
        <dbReference type="Proteomes" id="UP000179076"/>
    </source>
</evidence>
<dbReference type="InterPro" id="IPR029058">
    <property type="entry name" value="AB_hydrolase_fold"/>
</dbReference>
<dbReference type="AlphaFoldDB" id="A0A1F6UW01"/>
<proteinExistence type="predicted"/>
<evidence type="ECO:0008006" key="3">
    <source>
        <dbReference type="Google" id="ProtNLM"/>
    </source>
</evidence>
<dbReference type="EMBL" id="MFSP01000192">
    <property type="protein sequence ID" value="OGI61561.1"/>
    <property type="molecule type" value="Genomic_DNA"/>
</dbReference>
<protein>
    <recommendedName>
        <fullName evidence="3">Hydrolase</fullName>
    </recommendedName>
</protein>
<sequence>MIQARDDPFMTPDVIPELSELSDCTRLEVYPHGGHVGFVGGTWPWRPRYYLEERVPEFLRAHLEKADRADLSAAPRVIDREVSM</sequence>